<dbReference type="Proteomes" id="UP000313988">
    <property type="component" value="Unassembled WGS sequence"/>
</dbReference>
<gene>
    <name evidence="12" type="ORF">FHR04_12015</name>
    <name evidence="11" type="ORF">HNQ04_002417</name>
</gene>
<keyword evidence="9" id="KW-1133">Transmembrane helix</keyword>
<feature type="domain" description="Signal transduction histidine kinase subgroup 3 dimerisation and phosphoacceptor" evidence="10">
    <location>
        <begin position="222"/>
        <end position="290"/>
    </location>
</feature>
<evidence type="ECO:0000313" key="14">
    <source>
        <dbReference type="Proteomes" id="UP000629870"/>
    </source>
</evidence>
<dbReference type="Proteomes" id="UP000629870">
    <property type="component" value="Unassembled WGS sequence"/>
</dbReference>
<keyword evidence="8" id="KW-0902">Two-component regulatory system</keyword>
<keyword evidence="5" id="KW-0547">Nucleotide-binding</keyword>
<keyword evidence="7" id="KW-0067">ATP-binding</keyword>
<dbReference type="EMBL" id="VDMO01000012">
    <property type="protein sequence ID" value="TNM70624.1"/>
    <property type="molecule type" value="Genomic_DNA"/>
</dbReference>
<keyword evidence="3" id="KW-0597">Phosphoprotein</keyword>
<dbReference type="GO" id="GO:0016020">
    <property type="term" value="C:membrane"/>
    <property type="evidence" value="ECO:0007669"/>
    <property type="project" value="InterPro"/>
</dbReference>
<evidence type="ECO:0000256" key="4">
    <source>
        <dbReference type="ARBA" id="ARBA00022679"/>
    </source>
</evidence>
<keyword evidence="9" id="KW-0812">Transmembrane</keyword>
<dbReference type="OrthoDB" id="59302at2"/>
<evidence type="ECO:0000256" key="1">
    <source>
        <dbReference type="ARBA" id="ARBA00000085"/>
    </source>
</evidence>
<evidence type="ECO:0000256" key="8">
    <source>
        <dbReference type="ARBA" id="ARBA00023012"/>
    </source>
</evidence>
<evidence type="ECO:0000256" key="9">
    <source>
        <dbReference type="SAM" id="Phobius"/>
    </source>
</evidence>
<reference evidence="11 14" key="2">
    <citation type="submission" date="2020-08" db="EMBL/GenBank/DDBJ databases">
        <title>Genomic Encyclopedia of Type Strains, Phase IV (KMG-IV): sequencing the most valuable type-strain genomes for metagenomic binning, comparative biology and taxonomic classification.</title>
        <authorList>
            <person name="Goeker M."/>
        </authorList>
    </citation>
    <scope>NUCLEOTIDE SEQUENCE [LARGE SCALE GENOMIC DNA]</scope>
    <source>
        <strain evidence="11 14">DSM 12027</strain>
    </source>
</reference>
<dbReference type="CDD" id="cd16917">
    <property type="entry name" value="HATPase_UhpB-NarQ-NarX-like"/>
    <property type="match status" value="1"/>
</dbReference>
<dbReference type="SUPFAM" id="SSF55874">
    <property type="entry name" value="ATPase domain of HSP90 chaperone/DNA topoisomerase II/histidine kinase"/>
    <property type="match status" value="1"/>
</dbReference>
<keyword evidence="9" id="KW-0472">Membrane</keyword>
<accession>A0A5C4Y5A4</accession>
<dbReference type="GO" id="GO:0046983">
    <property type="term" value="F:protein dimerization activity"/>
    <property type="evidence" value="ECO:0007669"/>
    <property type="project" value="InterPro"/>
</dbReference>
<evidence type="ECO:0000259" key="10">
    <source>
        <dbReference type="Pfam" id="PF07730"/>
    </source>
</evidence>
<dbReference type="PANTHER" id="PTHR24421">
    <property type="entry name" value="NITRATE/NITRITE SENSOR PROTEIN NARX-RELATED"/>
    <property type="match status" value="1"/>
</dbReference>
<dbReference type="GO" id="GO:0005524">
    <property type="term" value="F:ATP binding"/>
    <property type="evidence" value="ECO:0007669"/>
    <property type="project" value="UniProtKB-KW"/>
</dbReference>
<dbReference type="InterPro" id="IPR011712">
    <property type="entry name" value="Sig_transdc_His_kin_sub3_dim/P"/>
</dbReference>
<dbReference type="Pfam" id="PF07730">
    <property type="entry name" value="HisKA_3"/>
    <property type="match status" value="1"/>
</dbReference>
<dbReference type="EMBL" id="JACHEW010000011">
    <property type="protein sequence ID" value="MBB6017155.1"/>
    <property type="molecule type" value="Genomic_DNA"/>
</dbReference>
<proteinExistence type="predicted"/>
<organism evidence="12 13">
    <name type="scientific">Deinococcus radiopugnans ATCC 19172</name>
    <dbReference type="NCBI Taxonomy" id="585398"/>
    <lineage>
        <taxon>Bacteria</taxon>
        <taxon>Thermotogati</taxon>
        <taxon>Deinococcota</taxon>
        <taxon>Deinococci</taxon>
        <taxon>Deinococcales</taxon>
        <taxon>Deinococcaceae</taxon>
        <taxon>Deinococcus</taxon>
    </lineage>
</organism>
<reference evidence="12 13" key="1">
    <citation type="submission" date="2019-06" db="EMBL/GenBank/DDBJ databases">
        <title>Genome sequence of Deinococcus radiopugnans ATCC 19172.</title>
        <authorList>
            <person name="Maclea K.S."/>
            <person name="Maynard C.R."/>
        </authorList>
    </citation>
    <scope>NUCLEOTIDE SEQUENCE [LARGE SCALE GENOMIC DNA]</scope>
    <source>
        <strain evidence="12 13">ATCC 19172</strain>
    </source>
</reference>
<name>A0A5C4Y5A4_9DEIO</name>
<comment type="caution">
    <text evidence="12">The sequence shown here is derived from an EMBL/GenBank/DDBJ whole genome shotgun (WGS) entry which is preliminary data.</text>
</comment>
<keyword evidence="14" id="KW-1185">Reference proteome</keyword>
<sequence>MPSPSSRHRSTSVPAFLDRMDVRAFLSRPRITPIVIFTGLGILVTLLRSLVINPDDIGSLPLLSPAAAVLRVAVALLWFAAVLWAIRPGERSRAEQVLLVLGTLAFSVLVVWADRPAAALMVTPIVARYWLSLRQTLWLFAALFLSSLLIYFLIPPLGNLNGAQQWLGLFGLAVVTLTQAGFTYAAFELTLWGAQQRADLRRAYQELRSYRTLELQHASLEERAHLSRELHDTLGHQLTALRLDAQRARKLQQKAGGLDPQVAGALDNVMARSGEALEQLQDVVSTLQVPQLDGTLYQALRDLAQTWPAPVDLTLEGEEPELPSAHRLALYRGLQETLTNALKHAPEQAATARLYREGAWLHLSVRNRLSPARAGGAENRLPPRRGGLGLDGLRSRFEGLGGTVQATRAEEVFEVCLTLPLSL</sequence>
<evidence type="ECO:0000256" key="6">
    <source>
        <dbReference type="ARBA" id="ARBA00022777"/>
    </source>
</evidence>
<feature type="transmembrane region" description="Helical" evidence="9">
    <location>
        <begin position="97"/>
        <end position="115"/>
    </location>
</feature>
<dbReference type="InterPro" id="IPR036890">
    <property type="entry name" value="HATPase_C_sf"/>
</dbReference>
<feature type="transmembrane region" description="Helical" evidence="9">
    <location>
        <begin position="63"/>
        <end position="85"/>
    </location>
</feature>
<feature type="transmembrane region" description="Helical" evidence="9">
    <location>
        <begin position="31"/>
        <end position="51"/>
    </location>
</feature>
<dbReference type="AlphaFoldDB" id="A0A5C4Y5A4"/>
<dbReference type="PANTHER" id="PTHR24421:SF10">
    <property type="entry name" value="NITRATE_NITRITE SENSOR PROTEIN NARQ"/>
    <property type="match status" value="1"/>
</dbReference>
<evidence type="ECO:0000313" key="11">
    <source>
        <dbReference type="EMBL" id="MBB6017155.1"/>
    </source>
</evidence>
<evidence type="ECO:0000313" key="12">
    <source>
        <dbReference type="EMBL" id="TNM70624.1"/>
    </source>
</evidence>
<feature type="transmembrane region" description="Helical" evidence="9">
    <location>
        <begin position="135"/>
        <end position="154"/>
    </location>
</feature>
<feature type="transmembrane region" description="Helical" evidence="9">
    <location>
        <begin position="166"/>
        <end position="187"/>
    </location>
</feature>
<evidence type="ECO:0000256" key="7">
    <source>
        <dbReference type="ARBA" id="ARBA00022840"/>
    </source>
</evidence>
<dbReference type="Gene3D" id="1.20.5.1930">
    <property type="match status" value="1"/>
</dbReference>
<keyword evidence="6 11" id="KW-0418">Kinase</keyword>
<evidence type="ECO:0000313" key="13">
    <source>
        <dbReference type="Proteomes" id="UP000313988"/>
    </source>
</evidence>
<dbReference type="InterPro" id="IPR050482">
    <property type="entry name" value="Sensor_HK_TwoCompSys"/>
</dbReference>
<keyword evidence="4" id="KW-0808">Transferase</keyword>
<protein>
    <recommendedName>
        <fullName evidence="2">histidine kinase</fullName>
        <ecNumber evidence="2">2.7.13.3</ecNumber>
    </recommendedName>
</protein>
<dbReference type="EC" id="2.7.13.3" evidence="2"/>
<dbReference type="Gene3D" id="3.30.565.10">
    <property type="entry name" value="Histidine kinase-like ATPase, C-terminal domain"/>
    <property type="match status" value="1"/>
</dbReference>
<evidence type="ECO:0000256" key="3">
    <source>
        <dbReference type="ARBA" id="ARBA00022553"/>
    </source>
</evidence>
<evidence type="ECO:0000256" key="2">
    <source>
        <dbReference type="ARBA" id="ARBA00012438"/>
    </source>
</evidence>
<comment type="catalytic activity">
    <reaction evidence="1">
        <text>ATP + protein L-histidine = ADP + protein N-phospho-L-histidine.</text>
        <dbReference type="EC" id="2.7.13.3"/>
    </reaction>
</comment>
<evidence type="ECO:0000256" key="5">
    <source>
        <dbReference type="ARBA" id="ARBA00022741"/>
    </source>
</evidence>
<dbReference type="GO" id="GO:0000155">
    <property type="term" value="F:phosphorelay sensor kinase activity"/>
    <property type="evidence" value="ECO:0007669"/>
    <property type="project" value="InterPro"/>
</dbReference>
<dbReference type="RefSeq" id="WP_139403626.1">
    <property type="nucleotide sequence ID" value="NZ_JACHEW010000011.1"/>
</dbReference>